<dbReference type="InterPro" id="IPR019734">
    <property type="entry name" value="TPR_rpt"/>
</dbReference>
<keyword evidence="6" id="KW-0472">Membrane</keyword>
<feature type="transmembrane region" description="Helical" evidence="6">
    <location>
        <begin position="6"/>
        <end position="24"/>
    </location>
</feature>
<keyword evidence="4" id="KW-0802">TPR repeat</keyword>
<evidence type="ECO:0000256" key="3">
    <source>
        <dbReference type="ARBA" id="ARBA00022748"/>
    </source>
</evidence>
<evidence type="ECO:0000259" key="7">
    <source>
        <dbReference type="Pfam" id="PF23892"/>
    </source>
</evidence>
<name>A0A1D2QP10_9GAMM</name>
<keyword evidence="3" id="KW-0201">Cytochrome c-type biogenesis</keyword>
<dbReference type="STRING" id="62101.AB835_09745"/>
<dbReference type="GO" id="GO:0030313">
    <property type="term" value="C:cell envelope"/>
    <property type="evidence" value="ECO:0007669"/>
    <property type="project" value="UniProtKB-SubCell"/>
</dbReference>
<dbReference type="SMART" id="SM00028">
    <property type="entry name" value="TPR"/>
    <property type="match status" value="2"/>
</dbReference>
<evidence type="ECO:0000259" key="8">
    <source>
        <dbReference type="Pfam" id="PF23914"/>
    </source>
</evidence>
<dbReference type="InterPro" id="IPR056413">
    <property type="entry name" value="TPR_CcmH_CycH"/>
</dbReference>
<dbReference type="NCBIfam" id="TIGR03142">
    <property type="entry name" value="cytochro_ccmI"/>
    <property type="match status" value="1"/>
</dbReference>
<dbReference type="Pfam" id="PF23892">
    <property type="entry name" value="Ig_CycH"/>
    <property type="match status" value="1"/>
</dbReference>
<dbReference type="Proteomes" id="UP000242502">
    <property type="component" value="Unassembled WGS sequence"/>
</dbReference>
<dbReference type="InterPro" id="IPR051263">
    <property type="entry name" value="C-type_cytochrome_biogenesis"/>
</dbReference>
<comment type="subcellular location">
    <subcellularLocation>
        <location evidence="1">Cell envelope</location>
    </subcellularLocation>
</comment>
<dbReference type="InterPro" id="IPR017560">
    <property type="entry name" value="Cyt_c_biogenesis_CcmI"/>
</dbReference>
<keyword evidence="2" id="KW-0677">Repeat</keyword>
<dbReference type="InterPro" id="IPR056412">
    <property type="entry name" value="Ig_CycH"/>
</dbReference>
<protein>
    <submittedName>
        <fullName evidence="9">C-type cytochrome biogenesis protein CcmI</fullName>
    </submittedName>
</protein>
<dbReference type="GO" id="GO:0017004">
    <property type="term" value="P:cytochrome complex assembly"/>
    <property type="evidence" value="ECO:0007669"/>
    <property type="project" value="UniProtKB-KW"/>
</dbReference>
<dbReference type="AlphaFoldDB" id="A0A1D2QP10"/>
<feature type="region of interest" description="Disordered" evidence="5">
    <location>
        <begin position="305"/>
        <end position="325"/>
    </location>
</feature>
<evidence type="ECO:0000256" key="6">
    <source>
        <dbReference type="SAM" id="Phobius"/>
    </source>
</evidence>
<feature type="domain" description="Cytochrome c-type biogenesis protein H TPR" evidence="8">
    <location>
        <begin position="132"/>
        <end position="279"/>
    </location>
</feature>
<evidence type="ECO:0000313" key="10">
    <source>
        <dbReference type="Proteomes" id="UP000242502"/>
    </source>
</evidence>
<dbReference type="Pfam" id="PF23914">
    <property type="entry name" value="TPR_CcmH_CycH"/>
    <property type="match status" value="1"/>
</dbReference>
<dbReference type="InterPro" id="IPR011990">
    <property type="entry name" value="TPR-like_helical_dom_sf"/>
</dbReference>
<proteinExistence type="predicted"/>
<feature type="transmembrane region" description="Helical" evidence="6">
    <location>
        <begin position="100"/>
        <end position="120"/>
    </location>
</feature>
<accession>A0A1D2QP10</accession>
<keyword evidence="6" id="KW-1133">Transmembrane helix</keyword>
<evidence type="ECO:0000313" key="9">
    <source>
        <dbReference type="EMBL" id="ODS23294.1"/>
    </source>
</evidence>
<feature type="domain" description="Cytochrome c-type biogenesis protein H Ig-like" evidence="7">
    <location>
        <begin position="332"/>
        <end position="437"/>
    </location>
</feature>
<reference evidence="9 10" key="1">
    <citation type="journal article" date="2016" name="Appl. Environ. Microbiol.">
        <title>Lack of Overt Genome Reduction in the Bryostatin-Producing Bryozoan Symbiont "Candidatus Endobugula sertula".</title>
        <authorList>
            <person name="Miller I.J."/>
            <person name="Vanee N."/>
            <person name="Fong S.S."/>
            <person name="Lim-Fong G.E."/>
            <person name="Kwan J.C."/>
        </authorList>
    </citation>
    <scope>NUCLEOTIDE SEQUENCE [LARGE SCALE GENOMIC DNA]</scope>
    <source>
        <strain evidence="9">AB1-4</strain>
    </source>
</reference>
<gene>
    <name evidence="9" type="ORF">AB835_09745</name>
</gene>
<evidence type="ECO:0000256" key="2">
    <source>
        <dbReference type="ARBA" id="ARBA00022737"/>
    </source>
</evidence>
<evidence type="ECO:0000256" key="4">
    <source>
        <dbReference type="ARBA" id="ARBA00022803"/>
    </source>
</evidence>
<organism evidence="9 10">
    <name type="scientific">Candidatus Endobugula sertula</name>
    <name type="common">Bugula neritina bacterial symbiont</name>
    <dbReference type="NCBI Taxonomy" id="62101"/>
    <lineage>
        <taxon>Bacteria</taxon>
        <taxon>Pseudomonadati</taxon>
        <taxon>Pseudomonadota</taxon>
        <taxon>Gammaproteobacteria</taxon>
        <taxon>Cellvibrionales</taxon>
        <taxon>Cellvibrionaceae</taxon>
        <taxon>Candidatus Endobugula</taxon>
    </lineage>
</organism>
<evidence type="ECO:0000256" key="1">
    <source>
        <dbReference type="ARBA" id="ARBA00004196"/>
    </source>
</evidence>
<dbReference type="PANTHER" id="PTHR47870:SF4">
    <property type="entry name" value="CYTOCHROME C-TYPE BIOGENESIS PROTEIN CYCH"/>
    <property type="match status" value="1"/>
</dbReference>
<evidence type="ECO:0000256" key="5">
    <source>
        <dbReference type="SAM" id="MobiDB-lite"/>
    </source>
</evidence>
<dbReference type="GO" id="GO:0005886">
    <property type="term" value="C:plasma membrane"/>
    <property type="evidence" value="ECO:0007669"/>
    <property type="project" value="TreeGrafter"/>
</dbReference>
<dbReference type="PANTHER" id="PTHR47870">
    <property type="entry name" value="CYTOCHROME C-TYPE BIOGENESIS PROTEIN CCMH"/>
    <property type="match status" value="1"/>
</dbReference>
<sequence>MTLFYSGSVLLILLAVVFIGWPFIRHRLVDTSKEADAEKRQLTNIALYRDHLSDIEQSLVTGSMTREQHNELKLELERNLLEDSHLSSSETQTDAFSRRYYPWVFAGITCCLVLVAALIYQQLGAYELWTIKSVIERRGQLERHYIHSGDSSLKDQMVSINRQLVTKITTYLENEPNELQMRLLLARTLMSLGNFSLAIEQFELILEQQPNVGQIMAEMAQAFFLQANNRVVPIVQSLVDRTLQLEPNNTVALGLAGIASFQFNQYQQAIHFWQKAINLQGINTPNSKALQSSLAVARQRLAEADGDGAPSSAYTTDESSKQEVLDGDEAKVELQVSLAESVTSSPEDSVFIYARAWQGARVPLAIVRVKAKDLPLDLTLTDAMAMVPGMNLSSVKQLELVARLSKSGDSAPKSGDWQATLGPVNQGDDEGVTYQLVISERIP</sequence>
<dbReference type="SUPFAM" id="SSF48452">
    <property type="entry name" value="TPR-like"/>
    <property type="match status" value="1"/>
</dbReference>
<comment type="caution">
    <text evidence="9">The sequence shown here is derived from an EMBL/GenBank/DDBJ whole genome shotgun (WGS) entry which is preliminary data.</text>
</comment>
<dbReference type="EMBL" id="MDLC01000033">
    <property type="protein sequence ID" value="ODS23294.1"/>
    <property type="molecule type" value="Genomic_DNA"/>
</dbReference>
<keyword evidence="6" id="KW-0812">Transmembrane</keyword>
<dbReference type="Gene3D" id="1.25.40.10">
    <property type="entry name" value="Tetratricopeptide repeat domain"/>
    <property type="match status" value="1"/>
</dbReference>